<evidence type="ECO:0000313" key="2">
    <source>
        <dbReference type="Proteomes" id="UP000007319"/>
    </source>
</evidence>
<dbReference type="Proteomes" id="UP000007319">
    <property type="component" value="Chromosome"/>
</dbReference>
<proteinExistence type="predicted"/>
<gene>
    <name evidence="1" type="ORF">AZOBR_200098</name>
</gene>
<protein>
    <submittedName>
        <fullName evidence="1">Uncharacterized protein</fullName>
    </submittedName>
</protein>
<dbReference type="RefSeq" id="WP_014241566.1">
    <property type="nucleotide sequence ID" value="NC_016617.1"/>
</dbReference>
<sequence length="115" mass="12361">MTPKFITLTDVSGQPELVNADHITKVFARGDGGSRVVFLNDVAAETYREDPAQIAALLGVTADPVRDAAPELLSELRDLVEWLEANQRSIEVECLTEDLLQGPRAALSAATGQEA</sequence>
<dbReference type="EMBL" id="HE577327">
    <property type="protein sequence ID" value="CCC99393.1"/>
    <property type="molecule type" value="Genomic_DNA"/>
</dbReference>
<accession>A0A9P1NN72</accession>
<evidence type="ECO:0000313" key="1">
    <source>
        <dbReference type="EMBL" id="CCC99393.1"/>
    </source>
</evidence>
<dbReference type="KEGG" id="abs:AZOBR_200098"/>
<name>A0A9P1NN72_9PROT</name>
<reference evidence="1 2" key="1">
    <citation type="journal article" date="2011" name="PLoS Genet.">
        <title>Azospirillum genomes reveal transition of bacteria from aquatic to terrestrial environments.</title>
        <authorList>
            <person name="Wisniewski-Dye F."/>
            <person name="Borziak K."/>
            <person name="Khalsa-Moyers G."/>
            <person name="Alexandre G."/>
            <person name="Sukharnikov L.O."/>
            <person name="Wuichet K."/>
            <person name="Hurst G.B."/>
            <person name="McDonald W.H."/>
            <person name="Robertson J.S."/>
            <person name="Barbe V."/>
            <person name="Calteau A."/>
            <person name="Rouy Z."/>
            <person name="Mangenot S."/>
            <person name="Prigent-Combaret C."/>
            <person name="Normand P."/>
            <person name="Boyer M."/>
            <person name="Siguier P."/>
            <person name="Dessaux Y."/>
            <person name="Elmerich C."/>
            <person name="Condemine G."/>
            <person name="Krishnen G."/>
            <person name="Kennedy I."/>
            <person name="Paterson A.H."/>
            <person name="Gonzalez V."/>
            <person name="Mavingui P."/>
            <person name="Zhulin I.B."/>
        </authorList>
    </citation>
    <scope>NUCLEOTIDE SEQUENCE [LARGE SCALE GENOMIC DNA]</scope>
    <source>
        <strain evidence="1 2">Sp245</strain>
    </source>
</reference>
<dbReference type="AlphaFoldDB" id="A0A9P1NN72"/>
<keyword evidence="2" id="KW-1185">Reference proteome</keyword>
<organism evidence="1 2">
    <name type="scientific">Azospirillum baldaniorum</name>
    <dbReference type="NCBI Taxonomy" id="1064539"/>
    <lineage>
        <taxon>Bacteria</taxon>
        <taxon>Pseudomonadati</taxon>
        <taxon>Pseudomonadota</taxon>
        <taxon>Alphaproteobacteria</taxon>
        <taxon>Rhodospirillales</taxon>
        <taxon>Azospirillaceae</taxon>
        <taxon>Azospirillum</taxon>
    </lineage>
</organism>